<feature type="chain" id="PRO_5045239121" description="SET domain-containing protein" evidence="2">
    <location>
        <begin position="23"/>
        <end position="312"/>
    </location>
</feature>
<protein>
    <recommendedName>
        <fullName evidence="5">SET domain-containing protein</fullName>
    </recommendedName>
</protein>
<accession>A0ABQ8T7F5</accession>
<keyword evidence="2" id="KW-0732">Signal</keyword>
<dbReference type="Proteomes" id="UP001148838">
    <property type="component" value="Unassembled WGS sequence"/>
</dbReference>
<reference evidence="3 4" key="1">
    <citation type="journal article" date="2022" name="Allergy">
        <title>Genome assembly and annotation of Periplaneta americana reveal a comprehensive cockroach allergen profile.</title>
        <authorList>
            <person name="Wang L."/>
            <person name="Xiong Q."/>
            <person name="Saelim N."/>
            <person name="Wang L."/>
            <person name="Nong W."/>
            <person name="Wan A.T."/>
            <person name="Shi M."/>
            <person name="Liu X."/>
            <person name="Cao Q."/>
            <person name="Hui J.H.L."/>
            <person name="Sookrung N."/>
            <person name="Leung T.F."/>
            <person name="Tungtrongchitr A."/>
            <person name="Tsui S.K.W."/>
        </authorList>
    </citation>
    <scope>NUCLEOTIDE SEQUENCE [LARGE SCALE GENOMIC DNA]</scope>
    <source>
        <strain evidence="3">PWHHKU_190912</strain>
    </source>
</reference>
<evidence type="ECO:0000313" key="3">
    <source>
        <dbReference type="EMBL" id="KAJ4441934.1"/>
    </source>
</evidence>
<gene>
    <name evidence="3" type="ORF">ANN_11797</name>
</gene>
<keyword evidence="4" id="KW-1185">Reference proteome</keyword>
<evidence type="ECO:0008006" key="5">
    <source>
        <dbReference type="Google" id="ProtNLM"/>
    </source>
</evidence>
<comment type="caution">
    <text evidence="3">The sequence shown here is derived from an EMBL/GenBank/DDBJ whole genome shotgun (WGS) entry which is preliminary data.</text>
</comment>
<evidence type="ECO:0000313" key="4">
    <source>
        <dbReference type="Proteomes" id="UP001148838"/>
    </source>
</evidence>
<proteinExistence type="predicted"/>
<dbReference type="PANTHER" id="PTHR47027:SF29">
    <property type="entry name" value="C2H2-TYPE DOMAIN-CONTAINING PROTEIN"/>
    <property type="match status" value="1"/>
</dbReference>
<dbReference type="EMBL" id="JAJSOF020000015">
    <property type="protein sequence ID" value="KAJ4441934.1"/>
    <property type="molecule type" value="Genomic_DNA"/>
</dbReference>
<feature type="compositionally biased region" description="Basic and acidic residues" evidence="1">
    <location>
        <begin position="54"/>
        <end position="66"/>
    </location>
</feature>
<evidence type="ECO:0000256" key="2">
    <source>
        <dbReference type="SAM" id="SignalP"/>
    </source>
</evidence>
<organism evidence="3 4">
    <name type="scientific">Periplaneta americana</name>
    <name type="common">American cockroach</name>
    <name type="synonym">Blatta americana</name>
    <dbReference type="NCBI Taxonomy" id="6978"/>
    <lineage>
        <taxon>Eukaryota</taxon>
        <taxon>Metazoa</taxon>
        <taxon>Ecdysozoa</taxon>
        <taxon>Arthropoda</taxon>
        <taxon>Hexapoda</taxon>
        <taxon>Insecta</taxon>
        <taxon>Pterygota</taxon>
        <taxon>Neoptera</taxon>
        <taxon>Polyneoptera</taxon>
        <taxon>Dictyoptera</taxon>
        <taxon>Blattodea</taxon>
        <taxon>Blattoidea</taxon>
        <taxon>Blattidae</taxon>
        <taxon>Blattinae</taxon>
        <taxon>Periplaneta</taxon>
    </lineage>
</organism>
<name>A0ABQ8T7F5_PERAM</name>
<sequence length="312" mass="35506">MASNILAMLFVIDGLGVVACPARSPDKLFAWGHMKTDVYLTLITLAQDLAARDNEERPPTLQESHKQGYSCGPKGKSREELNLATVVANELDHLDLFTFPRIFGGDVRGRQVESARVRHHDGTFADEMPVANLHITLPVPLAGRSSTWNPLGDMWNHSCNAHWQELIVSSEVGNTKYMIMSRDENIVRNGNIKIGNLPFEEVEKFKYLGATVTNIYDTREEIKHRINMGNACYYSVEKLLSSSLLSKNMKVRIYKTVILPVVLYGCETWTLTLREEHRLRVFENKVLRKIFGAKRDEVTGEWRKLHNTELHA</sequence>
<feature type="signal peptide" evidence="2">
    <location>
        <begin position="1"/>
        <end position="22"/>
    </location>
</feature>
<dbReference type="PANTHER" id="PTHR47027">
    <property type="entry name" value="REVERSE TRANSCRIPTASE DOMAIN-CONTAINING PROTEIN"/>
    <property type="match status" value="1"/>
</dbReference>
<evidence type="ECO:0000256" key="1">
    <source>
        <dbReference type="SAM" id="MobiDB-lite"/>
    </source>
</evidence>
<feature type="region of interest" description="Disordered" evidence="1">
    <location>
        <begin position="54"/>
        <end position="74"/>
    </location>
</feature>